<dbReference type="EMBL" id="CP021255">
    <property type="protein sequence ID" value="AVD71501.1"/>
    <property type="molecule type" value="Genomic_DNA"/>
</dbReference>
<dbReference type="EC" id="3.1.1.-" evidence="2"/>
<reference evidence="3" key="1">
    <citation type="submission" date="2017-05" db="EMBL/GenBank/DDBJ databases">
        <authorList>
            <person name="Song R."/>
            <person name="Chenine A.L."/>
            <person name="Ruprecht R.M."/>
        </authorList>
    </citation>
    <scope>NUCLEOTIDE SEQUENCE</scope>
    <source>
        <strain evidence="3">ORNL</strain>
    </source>
</reference>
<dbReference type="EC" id="3.1.1.96" evidence="2"/>
<keyword evidence="4" id="KW-1185">Reference proteome</keyword>
<dbReference type="OrthoDB" id="9801395at2"/>
<dbReference type="FunFam" id="3.50.80.10:FF:000001">
    <property type="entry name" value="D-aminoacyl-tRNA deacylase"/>
    <property type="match status" value="1"/>
</dbReference>
<accession>A0A2L1GP86</accession>
<comment type="subunit">
    <text evidence="2">Homodimer.</text>
</comment>
<dbReference type="Gene3D" id="3.50.80.10">
    <property type="entry name" value="D-tyrosyl-tRNA(Tyr) deacylase"/>
    <property type="match status" value="1"/>
</dbReference>
<dbReference type="CDD" id="cd00563">
    <property type="entry name" value="Dtyr_deacylase"/>
    <property type="match status" value="1"/>
</dbReference>
<comment type="function">
    <text evidence="2">An aminoacyl-tRNA editing enzyme that deacylates mischarged D-aminoacyl-tRNAs. Also deacylates mischarged glycyl-tRNA(Ala), protecting cells against glycine mischarging by AlaRS. Acts via tRNA-based rather than protein-based catalysis; rejects L-amino acids rather than detecting D-amino acids in the active site. By recycling D-aminoacyl-tRNA to D-amino acids and free tRNA molecules, this enzyme counteracts the toxicity associated with the formation of D-aminoacyl-tRNA entities in vivo and helps enforce protein L-homochirality.</text>
</comment>
<dbReference type="KEGG" id="deo:CAY53_08510"/>
<dbReference type="GO" id="GO:0000049">
    <property type="term" value="F:tRNA binding"/>
    <property type="evidence" value="ECO:0007669"/>
    <property type="project" value="UniProtKB-UniRule"/>
</dbReference>
<name>A0A2L1GP86_9BACT</name>
<keyword evidence="2" id="KW-0963">Cytoplasm</keyword>
<gene>
    <name evidence="2" type="primary">dtd</name>
    <name evidence="3" type="ORF">CAY53_08510</name>
</gene>
<dbReference type="PANTHER" id="PTHR10472">
    <property type="entry name" value="D-TYROSYL-TRNA TYR DEACYLASE"/>
    <property type="match status" value="1"/>
</dbReference>
<feature type="short sequence motif" description="Gly-cisPro motif, important for rejection of L-amino acids" evidence="2">
    <location>
        <begin position="136"/>
        <end position="137"/>
    </location>
</feature>
<dbReference type="HAMAP" id="MF_00518">
    <property type="entry name" value="Deacylase_Dtd"/>
    <property type="match status" value="1"/>
</dbReference>
<evidence type="ECO:0000313" key="3">
    <source>
        <dbReference type="EMBL" id="AVD71501.1"/>
    </source>
</evidence>
<sequence length="148" mass="16151">MRAVVQRVSHAAVRVAGRETGAIGSGLLVFLGVQQSDSAADAAWLLDKILNLRIFEDPAGLMNRSLLDTAGALLVVSQFTVLSDCRRGRRPSWHEAAPPEQARALYEHFLVLARSRVPTECGQFQSTMQVSLVNDGPVTILLDSHKLF</sequence>
<dbReference type="NCBIfam" id="TIGR00256">
    <property type="entry name" value="D-aminoacyl-tRNA deacylase"/>
    <property type="match status" value="1"/>
</dbReference>
<comment type="catalytic activity">
    <reaction evidence="2">
        <text>glycyl-tRNA(Ala) + H2O = tRNA(Ala) + glycine + H(+)</text>
        <dbReference type="Rhea" id="RHEA:53744"/>
        <dbReference type="Rhea" id="RHEA-COMP:9657"/>
        <dbReference type="Rhea" id="RHEA-COMP:13640"/>
        <dbReference type="ChEBI" id="CHEBI:15377"/>
        <dbReference type="ChEBI" id="CHEBI:15378"/>
        <dbReference type="ChEBI" id="CHEBI:57305"/>
        <dbReference type="ChEBI" id="CHEBI:78442"/>
        <dbReference type="ChEBI" id="CHEBI:78522"/>
    </reaction>
</comment>
<dbReference type="InterPro" id="IPR023509">
    <property type="entry name" value="DTD-like_sf"/>
</dbReference>
<evidence type="ECO:0000256" key="2">
    <source>
        <dbReference type="HAMAP-Rule" id="MF_00518"/>
    </source>
</evidence>
<reference evidence="3" key="2">
    <citation type="journal article" date="2018" name="MBio">
        <title>Insights into the evolution of host association through the isolation and characterization of a novel human periodontal pathobiont, Desulfobulbus oralis.</title>
        <authorList>
            <person name="Cross K.L."/>
            <person name="Chirania P."/>
            <person name="Xiong W."/>
            <person name="Beall C.J."/>
            <person name="Elkins J.G."/>
            <person name="Giannone R.J."/>
            <person name="Griffen A.L."/>
            <person name="Guss A.M."/>
            <person name="Hettich R.L."/>
            <person name="Joshi S.S."/>
            <person name="Mokrzan E.M."/>
            <person name="Martin R.K."/>
            <person name="Zhulin I.B."/>
            <person name="Leys E.J."/>
            <person name="Podar M."/>
        </authorList>
    </citation>
    <scope>NUCLEOTIDE SEQUENCE [LARGE SCALE GENOMIC DNA]</scope>
    <source>
        <strain evidence="3">ORNL</strain>
    </source>
</reference>
<keyword evidence="2" id="KW-0378">Hydrolase</keyword>
<dbReference type="GO" id="GO:0019478">
    <property type="term" value="P:D-amino acid catabolic process"/>
    <property type="evidence" value="ECO:0007669"/>
    <property type="project" value="UniProtKB-UniRule"/>
</dbReference>
<dbReference type="Proteomes" id="UP000239867">
    <property type="component" value="Chromosome"/>
</dbReference>
<dbReference type="GO" id="GO:0051500">
    <property type="term" value="F:D-tyrosyl-tRNA(Tyr) deacylase activity"/>
    <property type="evidence" value="ECO:0007669"/>
    <property type="project" value="TreeGrafter"/>
</dbReference>
<evidence type="ECO:0000256" key="1">
    <source>
        <dbReference type="ARBA" id="ARBA00009673"/>
    </source>
</evidence>
<protein>
    <recommendedName>
        <fullName evidence="2">D-aminoacyl-tRNA deacylase</fullName>
        <shortName evidence="2">DTD</shortName>
        <ecNumber evidence="2">3.1.1.96</ecNumber>
    </recommendedName>
    <alternativeName>
        <fullName evidence="2">Gly-tRNA(Ala) deacylase</fullName>
        <ecNumber evidence="2">3.1.1.-</ecNumber>
    </alternativeName>
</protein>
<dbReference type="PANTHER" id="PTHR10472:SF5">
    <property type="entry name" value="D-AMINOACYL-TRNA DEACYLASE 1"/>
    <property type="match status" value="1"/>
</dbReference>
<keyword evidence="2" id="KW-0820">tRNA-binding</keyword>
<dbReference type="GO" id="GO:0043908">
    <property type="term" value="F:Ser(Gly)-tRNA(Ala) hydrolase activity"/>
    <property type="evidence" value="ECO:0007669"/>
    <property type="project" value="UniProtKB-UniRule"/>
</dbReference>
<comment type="similarity">
    <text evidence="1 2">Belongs to the DTD family.</text>
</comment>
<dbReference type="InterPro" id="IPR003732">
    <property type="entry name" value="Daa-tRNA_deacyls_DTD"/>
</dbReference>
<comment type="domain">
    <text evidence="2">A Gly-cisPro motif from one monomer fits into the active site of the other monomer to allow specific chiral rejection of L-amino acids.</text>
</comment>
<dbReference type="GO" id="GO:0106026">
    <property type="term" value="F:Gly-tRNA(Ala) deacylase activity"/>
    <property type="evidence" value="ECO:0007669"/>
    <property type="project" value="UniProtKB-UniRule"/>
</dbReference>
<evidence type="ECO:0000313" key="4">
    <source>
        <dbReference type="Proteomes" id="UP000239867"/>
    </source>
</evidence>
<dbReference type="GO" id="GO:0005737">
    <property type="term" value="C:cytoplasm"/>
    <property type="evidence" value="ECO:0007669"/>
    <property type="project" value="UniProtKB-SubCell"/>
</dbReference>
<comment type="catalytic activity">
    <reaction evidence="2">
        <text>a D-aminoacyl-tRNA + H2O = a tRNA + a D-alpha-amino acid + H(+)</text>
        <dbReference type="Rhea" id="RHEA:13953"/>
        <dbReference type="Rhea" id="RHEA-COMP:10123"/>
        <dbReference type="Rhea" id="RHEA-COMP:10124"/>
        <dbReference type="ChEBI" id="CHEBI:15377"/>
        <dbReference type="ChEBI" id="CHEBI:15378"/>
        <dbReference type="ChEBI" id="CHEBI:59871"/>
        <dbReference type="ChEBI" id="CHEBI:78442"/>
        <dbReference type="ChEBI" id="CHEBI:79333"/>
        <dbReference type="EC" id="3.1.1.96"/>
    </reaction>
</comment>
<dbReference type="Pfam" id="PF02580">
    <property type="entry name" value="Tyr_Deacylase"/>
    <property type="match status" value="1"/>
</dbReference>
<proteinExistence type="inferred from homology"/>
<comment type="subcellular location">
    <subcellularLocation>
        <location evidence="2">Cytoplasm</location>
    </subcellularLocation>
</comment>
<dbReference type="SUPFAM" id="SSF69500">
    <property type="entry name" value="DTD-like"/>
    <property type="match status" value="1"/>
</dbReference>
<dbReference type="AlphaFoldDB" id="A0A2L1GP86"/>
<keyword evidence="2" id="KW-0694">RNA-binding</keyword>
<dbReference type="RefSeq" id="WP_104936754.1">
    <property type="nucleotide sequence ID" value="NZ_CP021255.1"/>
</dbReference>
<organism evidence="3 4">
    <name type="scientific">Desulfobulbus oralis</name>
    <dbReference type="NCBI Taxonomy" id="1986146"/>
    <lineage>
        <taxon>Bacteria</taxon>
        <taxon>Pseudomonadati</taxon>
        <taxon>Thermodesulfobacteriota</taxon>
        <taxon>Desulfobulbia</taxon>
        <taxon>Desulfobulbales</taxon>
        <taxon>Desulfobulbaceae</taxon>
        <taxon>Desulfobulbus</taxon>
    </lineage>
</organism>